<dbReference type="PANTHER" id="PTHR48009:SF4">
    <property type="entry name" value="LEUCINE-RICH REPEAT (LRR) FAMILY PROTEIN"/>
    <property type="match status" value="1"/>
</dbReference>
<dbReference type="Gene3D" id="3.80.10.10">
    <property type="entry name" value="Ribonuclease Inhibitor"/>
    <property type="match status" value="2"/>
</dbReference>
<keyword evidence="2" id="KW-0677">Repeat</keyword>
<dbReference type="PANTHER" id="PTHR48009">
    <property type="entry name" value="LEUCINE-RICH REPEAT (LRR) FAMILY PROTEIN"/>
    <property type="match status" value="1"/>
</dbReference>
<evidence type="ECO:0000256" key="2">
    <source>
        <dbReference type="ARBA" id="ARBA00022737"/>
    </source>
</evidence>
<dbReference type="SUPFAM" id="SSF52058">
    <property type="entry name" value="L domain-like"/>
    <property type="match status" value="1"/>
</dbReference>
<dbReference type="Pfam" id="PF00560">
    <property type="entry name" value="LRR_1"/>
    <property type="match status" value="4"/>
</dbReference>
<feature type="domain" description="Leucine-rich repeat-containing N-terminal plant-type" evidence="3">
    <location>
        <begin position="53"/>
        <end position="90"/>
    </location>
</feature>
<dbReference type="InterPro" id="IPR053213">
    <property type="entry name" value="RLP29"/>
</dbReference>
<dbReference type="InterPro" id="IPR001611">
    <property type="entry name" value="Leu-rich_rpt"/>
</dbReference>
<evidence type="ECO:0000259" key="3">
    <source>
        <dbReference type="Pfam" id="PF08263"/>
    </source>
</evidence>
<dbReference type="OrthoDB" id="676979at2759"/>
<keyword evidence="1" id="KW-0433">Leucine-rich repeat</keyword>
<dbReference type="InterPro" id="IPR013210">
    <property type="entry name" value="LRR_N_plant-typ"/>
</dbReference>
<accession>A0A843TWJ1</accession>
<organism evidence="4 5">
    <name type="scientific">Colocasia esculenta</name>
    <name type="common">Wild taro</name>
    <name type="synonym">Arum esculentum</name>
    <dbReference type="NCBI Taxonomy" id="4460"/>
    <lineage>
        <taxon>Eukaryota</taxon>
        <taxon>Viridiplantae</taxon>
        <taxon>Streptophyta</taxon>
        <taxon>Embryophyta</taxon>
        <taxon>Tracheophyta</taxon>
        <taxon>Spermatophyta</taxon>
        <taxon>Magnoliopsida</taxon>
        <taxon>Liliopsida</taxon>
        <taxon>Araceae</taxon>
        <taxon>Aroideae</taxon>
        <taxon>Colocasieae</taxon>
        <taxon>Colocasia</taxon>
    </lineage>
</organism>
<comment type="caution">
    <text evidence="4">The sequence shown here is derived from an EMBL/GenBank/DDBJ whole genome shotgun (WGS) entry which is preliminary data.</text>
</comment>
<name>A0A843TWJ1_COLES</name>
<proteinExistence type="predicted"/>
<evidence type="ECO:0000313" key="4">
    <source>
        <dbReference type="EMBL" id="MQL73783.1"/>
    </source>
</evidence>
<dbReference type="EMBL" id="NMUH01000180">
    <property type="protein sequence ID" value="MQL73783.1"/>
    <property type="molecule type" value="Genomic_DNA"/>
</dbReference>
<gene>
    <name evidence="4" type="ORF">Taro_006137</name>
</gene>
<evidence type="ECO:0000256" key="1">
    <source>
        <dbReference type="ARBA" id="ARBA00022614"/>
    </source>
</evidence>
<evidence type="ECO:0000313" key="5">
    <source>
        <dbReference type="Proteomes" id="UP000652761"/>
    </source>
</evidence>
<protein>
    <recommendedName>
        <fullName evidence="3">Leucine-rich repeat-containing N-terminal plant-type domain-containing protein</fullName>
    </recommendedName>
</protein>
<dbReference type="Pfam" id="PF08263">
    <property type="entry name" value="LRRNT_2"/>
    <property type="match status" value="1"/>
</dbReference>
<dbReference type="AlphaFoldDB" id="A0A843TWJ1"/>
<keyword evidence="5" id="KW-1185">Reference proteome</keyword>
<reference evidence="4" key="1">
    <citation type="submission" date="2017-07" db="EMBL/GenBank/DDBJ databases">
        <title>Taro Niue Genome Assembly and Annotation.</title>
        <authorList>
            <person name="Atibalentja N."/>
            <person name="Keating K."/>
            <person name="Fields C.J."/>
        </authorList>
    </citation>
    <scope>NUCLEOTIDE SEQUENCE</scope>
    <source>
        <strain evidence="4">Niue_2</strain>
        <tissue evidence="4">Leaf</tissue>
    </source>
</reference>
<dbReference type="InterPro" id="IPR032675">
    <property type="entry name" value="LRR_dom_sf"/>
</dbReference>
<sequence length="422" mass="45743">MEGEAFGHRRRWAAARRKKTRTVGRLPPAFWFLVLFVTISLLARGAAILDPVDFLALQSIRKALDDMPGSHFFASWDFTGDPCDFSGVFCAGDRVVALSLGDPRAGSPGLTGRLDPAVGSLSTLAELSLVPGRVIGPIPATISRLASLRFLALSRNFLSGSIPTGIGELRQLRTLDLSFNQLSGPIPAGLAGIPALSNLVLCHNHLSGGVPPFYSPSLVRLDLKHNELSGGIAALPASLQYLSLSWNQLTGPVDGVLDQLGRLNYLDLSMNRFSGPIPMRVFTFPLTTLQMQRNLFTGPVRPDANVAIPTVDLSYNRLSGSISPMFATVRSLYLNNNRFMGEVPAGFVARLMDAGMQVLYLQHNFLTGIEIKPAAEIPLSSSLCLQYNCMVPPAVQTACPLKAGREKTRPTTQCMDWKGRRD</sequence>
<dbReference type="Proteomes" id="UP000652761">
    <property type="component" value="Unassembled WGS sequence"/>
</dbReference>
<dbReference type="FunFam" id="3.80.10.10:FF:000383">
    <property type="entry name" value="Leucine-rich repeat receptor protein kinase EMS1"/>
    <property type="match status" value="1"/>
</dbReference>